<keyword evidence="2" id="KW-1185">Reference proteome</keyword>
<dbReference type="Proteomes" id="UP000294588">
    <property type="component" value="Unassembled WGS sequence"/>
</dbReference>
<proteinExistence type="predicted"/>
<protein>
    <submittedName>
        <fullName evidence="1">GTPase Era</fullName>
    </submittedName>
</protein>
<comment type="caution">
    <text evidence="1">The sequence shown here is derived from an EMBL/GenBank/DDBJ whole genome shotgun (WGS) entry which is preliminary data.</text>
</comment>
<dbReference type="EMBL" id="SMOG01000003">
    <property type="protein sequence ID" value="TDF73860.1"/>
    <property type="molecule type" value="Genomic_DNA"/>
</dbReference>
<gene>
    <name evidence="1" type="ORF">E0946_02265</name>
</gene>
<organism evidence="1 2">
    <name type="scientific">Candidatus Syntrophosphaera thermopropionivorans</name>
    <dbReference type="NCBI Taxonomy" id="2593015"/>
    <lineage>
        <taxon>Bacteria</taxon>
        <taxon>Pseudomonadati</taxon>
        <taxon>Candidatus Cloacimonadota</taxon>
        <taxon>Candidatus Cloacimonadia</taxon>
        <taxon>Candidatus Cloacimonadales</taxon>
        <taxon>Candidatus Cloacimonadaceae</taxon>
        <taxon>Candidatus Syntrophosphaera</taxon>
    </lineage>
</organism>
<evidence type="ECO:0000313" key="1">
    <source>
        <dbReference type="EMBL" id="TDF73860.1"/>
    </source>
</evidence>
<sequence>MDNPQFRSGFVTILGKPNTGKSTLMNRLIGEKLSITSPKPQTTRYNIKGILNRDDCQIVFIDTPGYLKPRYKLQEKMQDLWSESYKDVDLILFMSDIISFPTDYDLEVLELLKNIPIPQIAVFNKIDLQKDYSREFFINQLPESCSKAFFISATRGDGVPELMEAMLQFIPYHPPYYSEEQLSDLPMRFFAQEFIREAIFNYFSQEIPYSTAVLVEKFKELDDKIHIDAVIWLERESQKPIIIGKNGAGLAKIRDYAEQQLTNFMGVPVMVHLWVKVKPKWRKKPSDLKELGFK</sequence>
<accession>A0AC61QK86</accession>
<name>A0AC61QK86_9BACT</name>
<evidence type="ECO:0000313" key="2">
    <source>
        <dbReference type="Proteomes" id="UP000294588"/>
    </source>
</evidence>
<reference evidence="1" key="1">
    <citation type="submission" date="2019-03" db="EMBL/GenBank/DDBJ databases">
        <title>Candidatus Syntrophosphaera thermopropionivorans: a novel player in syntrophic propionate oxidation during anaerobic digestion.</title>
        <authorList>
            <person name="Dyksma S."/>
        </authorList>
    </citation>
    <scope>NUCLEOTIDE SEQUENCE</scope>
    <source>
        <strain evidence="1">W5</strain>
    </source>
</reference>